<dbReference type="Gene3D" id="3.40.50.150">
    <property type="entry name" value="Vaccinia Virus protein VP39"/>
    <property type="match status" value="1"/>
</dbReference>
<reference evidence="1 2" key="1">
    <citation type="submission" date="2017-06" db="EMBL/GenBank/DDBJ databases">
        <authorList>
            <person name="Kim H.J."/>
            <person name="Triplett B.A."/>
        </authorList>
    </citation>
    <scope>NUCLEOTIDE SEQUENCE [LARGE SCALE GENOMIC DNA]</scope>
    <source>
        <strain evidence="1 2">DSM 13116</strain>
    </source>
</reference>
<dbReference type="InterPro" id="IPR029063">
    <property type="entry name" value="SAM-dependent_MTases_sf"/>
</dbReference>
<dbReference type="SUPFAM" id="SSF53335">
    <property type="entry name" value="S-adenosyl-L-methionine-dependent methyltransferases"/>
    <property type="match status" value="1"/>
</dbReference>
<keyword evidence="2" id="KW-1185">Reference proteome</keyword>
<dbReference type="GO" id="GO:0008168">
    <property type="term" value="F:methyltransferase activity"/>
    <property type="evidence" value="ECO:0007669"/>
    <property type="project" value="UniProtKB-KW"/>
</dbReference>
<keyword evidence="1" id="KW-0808">Transferase</keyword>
<evidence type="ECO:0000313" key="2">
    <source>
        <dbReference type="Proteomes" id="UP000198324"/>
    </source>
</evidence>
<dbReference type="RefSeq" id="WP_089274081.1">
    <property type="nucleotide sequence ID" value="NZ_FZOC01000003.1"/>
</dbReference>
<protein>
    <submittedName>
        <fullName evidence="1">Methyltransferase domain-containing protein</fullName>
    </submittedName>
</protein>
<proteinExistence type="predicted"/>
<evidence type="ECO:0000313" key="1">
    <source>
        <dbReference type="EMBL" id="SNR91920.1"/>
    </source>
</evidence>
<name>A0A239A8M3_9BACT</name>
<dbReference type="EMBL" id="FZOC01000003">
    <property type="protein sequence ID" value="SNR91920.1"/>
    <property type="molecule type" value="Genomic_DNA"/>
</dbReference>
<keyword evidence="1" id="KW-0489">Methyltransferase</keyword>
<gene>
    <name evidence="1" type="ORF">SAMN04488503_1912</name>
</gene>
<dbReference type="Pfam" id="PF13489">
    <property type="entry name" value="Methyltransf_23"/>
    <property type="match status" value="1"/>
</dbReference>
<dbReference type="Proteomes" id="UP000198324">
    <property type="component" value="Unassembled WGS sequence"/>
</dbReference>
<dbReference type="GO" id="GO:0032259">
    <property type="term" value="P:methylation"/>
    <property type="evidence" value="ECO:0007669"/>
    <property type="project" value="UniProtKB-KW"/>
</dbReference>
<accession>A0A239A8M3</accession>
<dbReference type="CDD" id="cd02440">
    <property type="entry name" value="AdoMet_MTases"/>
    <property type="match status" value="1"/>
</dbReference>
<sequence length="314" mass="35454">MEDIAQVRAKRARIDAIVDARLRAGNFRHEVAGFVPRGAKNILDYGFGDGSLLLWLRREKHCTGLYGVEVDPGAIQAVDGLYDRTWLVDLNREDAHLGPEYEGFFSHILMPMSLEHTYDPWFVLKKMNRYLAPGGSIIVEVPNAQSWECAYRLLTGDFPYVSGGTWDFSHIRWYTLKSLADLGHVCGFRLTSYDLLFPGQVDLEAVRARESITSLELPPRELQSSCPRIRLEFPVDIKEVYPLLLAHVLIARLEKVREPEDHEPTARQGYLESYRVSFRNPAEGVSGLIPHPICPPLAEAVRGKAQDLLARGVS</sequence>
<organism evidence="1 2">
    <name type="scientific">Humidesulfovibrio mexicanus</name>
    <dbReference type="NCBI Taxonomy" id="147047"/>
    <lineage>
        <taxon>Bacteria</taxon>
        <taxon>Pseudomonadati</taxon>
        <taxon>Thermodesulfobacteriota</taxon>
        <taxon>Desulfovibrionia</taxon>
        <taxon>Desulfovibrionales</taxon>
        <taxon>Desulfovibrionaceae</taxon>
        <taxon>Humidesulfovibrio</taxon>
    </lineage>
</organism>
<dbReference type="AlphaFoldDB" id="A0A239A8M3"/>
<dbReference type="OrthoDB" id="9816564at2"/>